<name>A0A0W8FMD6_9ZZZZ</name>
<comment type="caution">
    <text evidence="1">The sequence shown here is derived from an EMBL/GenBank/DDBJ whole genome shotgun (WGS) entry which is preliminary data.</text>
</comment>
<protein>
    <submittedName>
        <fullName evidence="1">Uncharacterized protein</fullName>
    </submittedName>
</protein>
<accession>A0A0W8FMD6</accession>
<evidence type="ECO:0000313" key="1">
    <source>
        <dbReference type="EMBL" id="KUG22090.1"/>
    </source>
</evidence>
<organism evidence="1">
    <name type="scientific">hydrocarbon metagenome</name>
    <dbReference type="NCBI Taxonomy" id="938273"/>
    <lineage>
        <taxon>unclassified sequences</taxon>
        <taxon>metagenomes</taxon>
        <taxon>ecological metagenomes</taxon>
    </lineage>
</organism>
<dbReference type="EMBL" id="LNQE01000988">
    <property type="protein sequence ID" value="KUG22090.1"/>
    <property type="molecule type" value="Genomic_DNA"/>
</dbReference>
<dbReference type="AlphaFoldDB" id="A0A0W8FMD6"/>
<gene>
    <name evidence="1" type="ORF">ASZ90_008140</name>
</gene>
<reference evidence="1" key="1">
    <citation type="journal article" date="2015" name="Proc. Natl. Acad. Sci. U.S.A.">
        <title>Networks of energetic and metabolic interactions define dynamics in microbial communities.</title>
        <authorList>
            <person name="Embree M."/>
            <person name="Liu J.K."/>
            <person name="Al-Bassam M.M."/>
            <person name="Zengler K."/>
        </authorList>
    </citation>
    <scope>NUCLEOTIDE SEQUENCE</scope>
</reference>
<sequence>MADIFNTRQRAIEENLNAYRLTFNVANNNYALSRTDTGNTIWTKSLTSFGKGISIQNVNFNNDSIVSFQRRGTVTMGTVALTNLIGSTATITVQITARTYVQYNMQK</sequence>
<proteinExistence type="predicted"/>